<dbReference type="PANTHER" id="PTHR38041">
    <property type="entry name" value="CHORISMATE MUTASE"/>
    <property type="match status" value="1"/>
</dbReference>
<comment type="caution">
    <text evidence="3">The sequence shown here is derived from an EMBL/GenBank/DDBJ whole genome shotgun (WGS) entry which is preliminary data.</text>
</comment>
<dbReference type="InterPro" id="IPR002701">
    <property type="entry name" value="CM_II_prokaryot"/>
</dbReference>
<dbReference type="InterPro" id="IPR036263">
    <property type="entry name" value="Chorismate_II_sf"/>
</dbReference>
<feature type="domain" description="Chorismate mutase" evidence="2">
    <location>
        <begin position="38"/>
        <end position="127"/>
    </location>
</feature>
<dbReference type="RefSeq" id="WP_208260244.1">
    <property type="nucleotide sequence ID" value="NZ_JAGEOJ010000016.1"/>
</dbReference>
<protein>
    <submittedName>
        <fullName evidence="3">Chorismate mutase</fullName>
    </submittedName>
</protein>
<evidence type="ECO:0000259" key="2">
    <source>
        <dbReference type="PROSITE" id="PS51168"/>
    </source>
</evidence>
<dbReference type="Pfam" id="PF01817">
    <property type="entry name" value="CM_2"/>
    <property type="match status" value="1"/>
</dbReference>
<evidence type="ECO:0000313" key="4">
    <source>
        <dbReference type="Proteomes" id="UP000669179"/>
    </source>
</evidence>
<dbReference type="GO" id="GO:0004106">
    <property type="term" value="F:chorismate mutase activity"/>
    <property type="evidence" value="ECO:0007669"/>
    <property type="project" value="InterPro"/>
</dbReference>
<dbReference type="AlphaFoldDB" id="A0A939PGN8"/>
<dbReference type="PROSITE" id="PS51168">
    <property type="entry name" value="CHORISMATE_MUT_2"/>
    <property type="match status" value="1"/>
</dbReference>
<sequence length="133" mass="14115">MHRHTDDNVIIESDAPCLNDEVCLTGADHELRVPLADPAAIASLPEAREAIDEIDAALAVLLERRAAVAGVVQALKPVGGFAGRNPERESQIVAAMAERAPSLGPARLTRIMNAVIEAGLEVAEQRRRPPNGS</sequence>
<keyword evidence="4" id="KW-1185">Reference proteome</keyword>
<evidence type="ECO:0000256" key="1">
    <source>
        <dbReference type="ARBA" id="ARBA00023235"/>
    </source>
</evidence>
<gene>
    <name evidence="3" type="ORF">J4573_34830</name>
</gene>
<name>A0A939PGN8_9ACTN</name>
<dbReference type="PANTHER" id="PTHR38041:SF1">
    <property type="entry name" value="CHORISMATE MUTASE"/>
    <property type="match status" value="1"/>
</dbReference>
<accession>A0A939PGN8</accession>
<dbReference type="GO" id="GO:0046417">
    <property type="term" value="P:chorismate metabolic process"/>
    <property type="evidence" value="ECO:0007669"/>
    <property type="project" value="InterPro"/>
</dbReference>
<dbReference type="GO" id="GO:0009697">
    <property type="term" value="P:salicylic acid biosynthetic process"/>
    <property type="evidence" value="ECO:0007669"/>
    <property type="project" value="TreeGrafter"/>
</dbReference>
<dbReference type="InterPro" id="IPR051331">
    <property type="entry name" value="Chorismate_mutase-related"/>
</dbReference>
<dbReference type="EMBL" id="JAGEOJ010000016">
    <property type="protein sequence ID" value="MBO2452310.1"/>
    <property type="molecule type" value="Genomic_DNA"/>
</dbReference>
<proteinExistence type="predicted"/>
<organism evidence="3 4">
    <name type="scientific">Actinomadura barringtoniae</name>
    <dbReference type="NCBI Taxonomy" id="1427535"/>
    <lineage>
        <taxon>Bacteria</taxon>
        <taxon>Bacillati</taxon>
        <taxon>Actinomycetota</taxon>
        <taxon>Actinomycetes</taxon>
        <taxon>Streptosporangiales</taxon>
        <taxon>Thermomonosporaceae</taxon>
        <taxon>Actinomadura</taxon>
    </lineage>
</organism>
<keyword evidence="1" id="KW-0413">Isomerase</keyword>
<dbReference type="InterPro" id="IPR036979">
    <property type="entry name" value="CM_dom_sf"/>
</dbReference>
<dbReference type="Gene3D" id="1.20.59.10">
    <property type="entry name" value="Chorismate mutase"/>
    <property type="match status" value="1"/>
</dbReference>
<evidence type="ECO:0000313" key="3">
    <source>
        <dbReference type="EMBL" id="MBO2452310.1"/>
    </source>
</evidence>
<dbReference type="Proteomes" id="UP000669179">
    <property type="component" value="Unassembled WGS sequence"/>
</dbReference>
<dbReference type="SUPFAM" id="SSF48600">
    <property type="entry name" value="Chorismate mutase II"/>
    <property type="match status" value="1"/>
</dbReference>
<reference evidence="3" key="1">
    <citation type="submission" date="2021-03" db="EMBL/GenBank/DDBJ databases">
        <authorList>
            <person name="Kanchanasin P."/>
            <person name="Saeng-In P."/>
            <person name="Phongsopitanun W."/>
            <person name="Yuki M."/>
            <person name="Kudo T."/>
            <person name="Ohkuma M."/>
            <person name="Tanasupawat S."/>
        </authorList>
    </citation>
    <scope>NUCLEOTIDE SEQUENCE</scope>
    <source>
        <strain evidence="3">GKU 128</strain>
    </source>
</reference>
<dbReference type="SMART" id="SM00830">
    <property type="entry name" value="CM_2"/>
    <property type="match status" value="1"/>
</dbReference>